<dbReference type="InterPro" id="IPR045851">
    <property type="entry name" value="AMP-bd_C_sf"/>
</dbReference>
<dbReference type="OrthoDB" id="4920779at2759"/>
<dbReference type="PANTHER" id="PTHR45527:SF1">
    <property type="entry name" value="FATTY ACID SYNTHASE"/>
    <property type="match status" value="1"/>
</dbReference>
<evidence type="ECO:0000256" key="3">
    <source>
        <dbReference type="ARBA" id="ARBA00022598"/>
    </source>
</evidence>
<keyword evidence="6" id="KW-1185">Reference proteome</keyword>
<dbReference type="FunFam" id="2.30.38.10:FF:000001">
    <property type="entry name" value="Non-ribosomal peptide synthetase PvdI"/>
    <property type="match status" value="1"/>
</dbReference>
<protein>
    <recommendedName>
        <fullName evidence="4">Carrier domain-containing protein</fullName>
    </recommendedName>
</protein>
<proteinExistence type="predicted"/>
<feature type="non-terminal residue" evidence="5">
    <location>
        <position position="524"/>
    </location>
</feature>
<evidence type="ECO:0000259" key="4">
    <source>
        <dbReference type="PROSITE" id="PS50075"/>
    </source>
</evidence>
<dbReference type="Pfam" id="PF00501">
    <property type="entry name" value="AMP-binding"/>
    <property type="match status" value="1"/>
</dbReference>
<dbReference type="InterPro" id="IPR009081">
    <property type="entry name" value="PP-bd_ACP"/>
</dbReference>
<dbReference type="GO" id="GO:0016874">
    <property type="term" value="F:ligase activity"/>
    <property type="evidence" value="ECO:0007669"/>
    <property type="project" value="UniProtKB-KW"/>
</dbReference>
<keyword evidence="2" id="KW-0597">Phosphoprotein</keyword>
<dbReference type="SUPFAM" id="SSF56801">
    <property type="entry name" value="Acetyl-CoA synthetase-like"/>
    <property type="match status" value="1"/>
</dbReference>
<evidence type="ECO:0000256" key="2">
    <source>
        <dbReference type="ARBA" id="ARBA00022553"/>
    </source>
</evidence>
<dbReference type="GO" id="GO:0044550">
    <property type="term" value="P:secondary metabolite biosynthetic process"/>
    <property type="evidence" value="ECO:0007669"/>
    <property type="project" value="TreeGrafter"/>
</dbReference>
<dbReference type="AlphaFoldDB" id="A0A9W8AIL6"/>
<name>A0A9W8AIL6_9FUNG</name>
<dbReference type="InterPro" id="IPR036736">
    <property type="entry name" value="ACP-like_sf"/>
</dbReference>
<dbReference type="Gene3D" id="1.10.1200.10">
    <property type="entry name" value="ACP-like"/>
    <property type="match status" value="1"/>
</dbReference>
<dbReference type="EMBL" id="JANBPY010003098">
    <property type="protein sequence ID" value="KAJ1952736.1"/>
    <property type="molecule type" value="Genomic_DNA"/>
</dbReference>
<dbReference type="PANTHER" id="PTHR45527">
    <property type="entry name" value="NONRIBOSOMAL PEPTIDE SYNTHETASE"/>
    <property type="match status" value="1"/>
</dbReference>
<dbReference type="GO" id="GO:0031177">
    <property type="term" value="F:phosphopantetheine binding"/>
    <property type="evidence" value="ECO:0007669"/>
    <property type="project" value="InterPro"/>
</dbReference>
<sequence length="524" mass="57638">MSLASDCSTIEVFGGLCNGVTLVLRTDMLDTLAKVDTVMLTPSVLATIDPSHYPNIRRVLVGGEALPLQTAERWAKYCQLFNVYGPSECFATHAIEYRVGDPVTIGRVIGNIEAYILDDQLRLVPFGVPGEIFLGGIGLTRGYVNRPELNQTKFVTNPFNPDGGRLYRSGDLGRWLVDGTVEYFARKDDQVKIRGYRVEPQEVEAVLVECPGVVSAAVLPHDGKLYGFCSPESVDIRKINEYLDQRLPPYMVPQNVFSLESIPLTVVGKIDKYSLNIMLEQRLAHSDERVVKGPTNPTELAIHEAMGEALDISLDHIDVRDSFFQLGGDSILAIRFSSLCRECGIQLSIAQIFRYKSVASLAELVSDVEITDAPLPLFAPWELTLFDYGSKYIPTEAVTFVFAEELLSVLSSTLSSVVQTISVFNSRYDSVGRRLVHQPHPVVIIEQDVDAPHRLDPSGGVWLSGTYTRQCNGFNVVTLVAHLVPLGQVGGWSTILQGLAKQSPDLAALPNPVTMDTLLCIQVP</sequence>
<evidence type="ECO:0000313" key="5">
    <source>
        <dbReference type="EMBL" id="KAJ1952736.1"/>
    </source>
</evidence>
<dbReference type="GO" id="GO:0043041">
    <property type="term" value="P:amino acid activation for nonribosomal peptide biosynthetic process"/>
    <property type="evidence" value="ECO:0007669"/>
    <property type="project" value="TreeGrafter"/>
</dbReference>
<dbReference type="GO" id="GO:0005737">
    <property type="term" value="C:cytoplasm"/>
    <property type="evidence" value="ECO:0007669"/>
    <property type="project" value="TreeGrafter"/>
</dbReference>
<dbReference type="SUPFAM" id="SSF47336">
    <property type="entry name" value="ACP-like"/>
    <property type="match status" value="1"/>
</dbReference>
<dbReference type="Gene3D" id="2.30.38.10">
    <property type="entry name" value="Luciferase, Domain 3"/>
    <property type="match status" value="1"/>
</dbReference>
<dbReference type="SMART" id="SM00823">
    <property type="entry name" value="PKS_PP"/>
    <property type="match status" value="1"/>
</dbReference>
<reference evidence="5" key="1">
    <citation type="submission" date="2022-07" db="EMBL/GenBank/DDBJ databases">
        <title>Phylogenomic reconstructions and comparative analyses of Kickxellomycotina fungi.</title>
        <authorList>
            <person name="Reynolds N.K."/>
            <person name="Stajich J.E."/>
            <person name="Barry K."/>
            <person name="Grigoriev I.V."/>
            <person name="Crous P."/>
            <person name="Smith M.E."/>
        </authorList>
    </citation>
    <scope>NUCLEOTIDE SEQUENCE</scope>
    <source>
        <strain evidence="5">RSA 1196</strain>
    </source>
</reference>
<organism evidence="5 6">
    <name type="scientific">Dispira parvispora</name>
    <dbReference type="NCBI Taxonomy" id="1520584"/>
    <lineage>
        <taxon>Eukaryota</taxon>
        <taxon>Fungi</taxon>
        <taxon>Fungi incertae sedis</taxon>
        <taxon>Zoopagomycota</taxon>
        <taxon>Kickxellomycotina</taxon>
        <taxon>Dimargaritomycetes</taxon>
        <taxon>Dimargaritales</taxon>
        <taxon>Dimargaritaceae</taxon>
        <taxon>Dispira</taxon>
    </lineage>
</organism>
<dbReference type="Gene3D" id="3.30.300.30">
    <property type="match status" value="1"/>
</dbReference>
<dbReference type="Pfam" id="PF00550">
    <property type="entry name" value="PP-binding"/>
    <property type="match status" value="1"/>
</dbReference>
<gene>
    <name evidence="5" type="ORF">IWQ62_006157</name>
</gene>
<dbReference type="InterPro" id="IPR025110">
    <property type="entry name" value="AMP-bd_C"/>
</dbReference>
<dbReference type="PROSITE" id="PS50075">
    <property type="entry name" value="CARRIER"/>
    <property type="match status" value="1"/>
</dbReference>
<keyword evidence="3" id="KW-0436">Ligase</keyword>
<comment type="caution">
    <text evidence="5">The sequence shown here is derived from an EMBL/GenBank/DDBJ whole genome shotgun (WGS) entry which is preliminary data.</text>
</comment>
<evidence type="ECO:0000256" key="1">
    <source>
        <dbReference type="ARBA" id="ARBA00022450"/>
    </source>
</evidence>
<accession>A0A9W8AIL6</accession>
<dbReference type="Proteomes" id="UP001150925">
    <property type="component" value="Unassembled WGS sequence"/>
</dbReference>
<keyword evidence="1" id="KW-0596">Phosphopantetheine</keyword>
<feature type="domain" description="Carrier" evidence="4">
    <location>
        <begin position="296"/>
        <end position="369"/>
    </location>
</feature>
<dbReference type="InterPro" id="IPR020806">
    <property type="entry name" value="PKS_PP-bd"/>
</dbReference>
<dbReference type="Pfam" id="PF13193">
    <property type="entry name" value="AMP-binding_C"/>
    <property type="match status" value="1"/>
</dbReference>
<evidence type="ECO:0000313" key="6">
    <source>
        <dbReference type="Proteomes" id="UP001150925"/>
    </source>
</evidence>
<dbReference type="InterPro" id="IPR000873">
    <property type="entry name" value="AMP-dep_synth/lig_dom"/>
</dbReference>
<dbReference type="Gene3D" id="3.40.50.980">
    <property type="match status" value="1"/>
</dbReference>